<comment type="caution">
    <text evidence="1">The sequence shown here is derived from an EMBL/GenBank/DDBJ whole genome shotgun (WGS) entry which is preliminary data.</text>
</comment>
<gene>
    <name evidence="1" type="ORF">Adt_21857</name>
</gene>
<evidence type="ECO:0000313" key="1">
    <source>
        <dbReference type="EMBL" id="KAL2506236.1"/>
    </source>
</evidence>
<dbReference type="PANTHER" id="PTHR10775:SF185">
    <property type="entry name" value="OS08G0208400 PROTEIN"/>
    <property type="match status" value="1"/>
</dbReference>
<protein>
    <submittedName>
        <fullName evidence="1">Uncharacterized protein</fullName>
    </submittedName>
</protein>
<keyword evidence="2" id="KW-1185">Reference proteome</keyword>
<dbReference type="Proteomes" id="UP001604336">
    <property type="component" value="Unassembled WGS sequence"/>
</dbReference>
<dbReference type="InterPro" id="IPR004242">
    <property type="entry name" value="Transposase_21"/>
</dbReference>
<sequence length="144" mass="16719">MKPEYLILTLLMPSFEVPGKYIDILLRPLVDELKELWADRIDMRDAKTNNRSVFRMCAALLWIVNDFSMRSSLFGWSGQGYMACPMCNKKTLSVRVIEFKHNIDVMHVEKNVCDSLLGTILDDIFKSKNTVRDQKKITLISEQE</sequence>
<evidence type="ECO:0000313" key="2">
    <source>
        <dbReference type="Proteomes" id="UP001604336"/>
    </source>
</evidence>
<reference evidence="2" key="1">
    <citation type="submission" date="2024-07" db="EMBL/GenBank/DDBJ databases">
        <title>Two chromosome-level genome assemblies of Korean endemic species Abeliophyllum distichum and Forsythia ovata (Oleaceae).</title>
        <authorList>
            <person name="Jang H."/>
        </authorList>
    </citation>
    <scope>NUCLEOTIDE SEQUENCE [LARGE SCALE GENOMIC DNA]</scope>
</reference>
<proteinExistence type="predicted"/>
<dbReference type="AlphaFoldDB" id="A0ABD1T0I9"/>
<dbReference type="Pfam" id="PF02992">
    <property type="entry name" value="Transposase_21"/>
    <property type="match status" value="1"/>
</dbReference>
<accession>A0ABD1T0I9</accession>
<organism evidence="1 2">
    <name type="scientific">Abeliophyllum distichum</name>
    <dbReference type="NCBI Taxonomy" id="126358"/>
    <lineage>
        <taxon>Eukaryota</taxon>
        <taxon>Viridiplantae</taxon>
        <taxon>Streptophyta</taxon>
        <taxon>Embryophyta</taxon>
        <taxon>Tracheophyta</taxon>
        <taxon>Spermatophyta</taxon>
        <taxon>Magnoliopsida</taxon>
        <taxon>eudicotyledons</taxon>
        <taxon>Gunneridae</taxon>
        <taxon>Pentapetalae</taxon>
        <taxon>asterids</taxon>
        <taxon>lamiids</taxon>
        <taxon>Lamiales</taxon>
        <taxon>Oleaceae</taxon>
        <taxon>Forsythieae</taxon>
        <taxon>Abeliophyllum</taxon>
    </lineage>
</organism>
<dbReference type="EMBL" id="JBFOLK010000006">
    <property type="protein sequence ID" value="KAL2506236.1"/>
    <property type="molecule type" value="Genomic_DNA"/>
</dbReference>
<dbReference type="PANTHER" id="PTHR10775">
    <property type="entry name" value="OS08G0208400 PROTEIN"/>
    <property type="match status" value="1"/>
</dbReference>
<name>A0ABD1T0I9_9LAMI</name>